<protein>
    <submittedName>
        <fullName evidence="1">Unannotated protein</fullName>
    </submittedName>
</protein>
<dbReference type="EMBL" id="CAEZYU010000158">
    <property type="protein sequence ID" value="CAB4761199.1"/>
    <property type="molecule type" value="Genomic_DNA"/>
</dbReference>
<sequence length="425" mass="45913">MLAGEELLEVRMLLRQPHLAARRVAVGIISSWDSESLDDLGFAAVLDAASERYPCIPNDSSKPSEQLAMLLWGQPHCVPVSAVVDCVLKADMYARWALIRLLVLRHDAQGVQAVEFLLSMDGFVDVMSPPVDSVFDPLLQYSSVAEHERPLDLSALAQVFAGLLIRPGWTRQVAAFLQQLQQHGRLYGTARALVLASASTLATAIVGECNAAVGKTAAVASSTEVRRTLSSLAALLGSFLSVDDHSPLYRMLGSADPFVSVIGAVALTDCGLGVGSDRIEMLARDTETLGPLFRGLDALGAAELIPSQYRVPRLLAQADLVEWLRKESELGSAPDEIEPLGAWQLLDEGEGEQTGVASEADSVGDQVELFRFRMNAPHWSSGRGWMVGVGGAWTHSCYYAEDELTAEEHIANLQLAADNWQSPPR</sequence>
<accession>A0A6J6URL1</accession>
<name>A0A6J6URL1_9ZZZZ</name>
<organism evidence="1">
    <name type="scientific">freshwater metagenome</name>
    <dbReference type="NCBI Taxonomy" id="449393"/>
    <lineage>
        <taxon>unclassified sequences</taxon>
        <taxon>metagenomes</taxon>
        <taxon>ecological metagenomes</taxon>
    </lineage>
</organism>
<proteinExistence type="predicted"/>
<evidence type="ECO:0000313" key="1">
    <source>
        <dbReference type="EMBL" id="CAB4761199.1"/>
    </source>
</evidence>
<reference evidence="1" key="1">
    <citation type="submission" date="2020-05" db="EMBL/GenBank/DDBJ databases">
        <authorList>
            <person name="Chiriac C."/>
            <person name="Salcher M."/>
            <person name="Ghai R."/>
            <person name="Kavagutti S V."/>
        </authorList>
    </citation>
    <scope>NUCLEOTIDE SEQUENCE</scope>
</reference>
<gene>
    <name evidence="1" type="ORF">UFOPK2766_02223</name>
</gene>
<dbReference type="AlphaFoldDB" id="A0A6J6URL1"/>